<dbReference type="GO" id="GO:0004825">
    <property type="term" value="F:methionine-tRNA ligase activity"/>
    <property type="evidence" value="ECO:0007669"/>
    <property type="project" value="InterPro"/>
</dbReference>
<dbReference type="eggNOG" id="KOG1247">
    <property type="taxonomic scope" value="Eukaryota"/>
</dbReference>
<dbReference type="InterPro" id="IPR014729">
    <property type="entry name" value="Rossmann-like_a/b/a_fold"/>
</dbReference>
<dbReference type="GO" id="GO:0005829">
    <property type="term" value="C:cytosol"/>
    <property type="evidence" value="ECO:0007669"/>
    <property type="project" value="TreeGrafter"/>
</dbReference>
<feature type="transmembrane region" description="Helical" evidence="1">
    <location>
        <begin position="79"/>
        <end position="98"/>
    </location>
</feature>
<dbReference type="Proteomes" id="UP000001745">
    <property type="component" value="Unassembled WGS sequence"/>
</dbReference>
<dbReference type="GO" id="GO:0006431">
    <property type="term" value="P:methionyl-tRNA aminoacylation"/>
    <property type="evidence" value="ECO:0007669"/>
    <property type="project" value="TreeGrafter"/>
</dbReference>
<protein>
    <submittedName>
        <fullName evidence="2">Methionine-tRNA synthetase, putative</fullName>
    </submittedName>
</protein>
<keyword evidence="1" id="KW-0812">Transmembrane</keyword>
<dbReference type="GeneID" id="8108599"/>
<evidence type="ECO:0000313" key="3">
    <source>
        <dbReference type="Proteomes" id="UP000001745"/>
    </source>
</evidence>
<dbReference type="PANTHER" id="PTHR45765">
    <property type="entry name" value="METHIONINE--TRNA LIGASE"/>
    <property type="match status" value="1"/>
</dbReference>
<evidence type="ECO:0000256" key="1">
    <source>
        <dbReference type="SAM" id="Phobius"/>
    </source>
</evidence>
<dbReference type="EMBL" id="EQ962652">
    <property type="protein sequence ID" value="EED23399.1"/>
    <property type="molecule type" value="Genomic_DNA"/>
</dbReference>
<keyword evidence="1" id="KW-0472">Membrane</keyword>
<keyword evidence="3" id="KW-1185">Reference proteome</keyword>
<dbReference type="SUPFAM" id="SSF52374">
    <property type="entry name" value="Nucleotidylyl transferase"/>
    <property type="match status" value="1"/>
</dbReference>
<dbReference type="RefSeq" id="XP_002340786.1">
    <property type="nucleotide sequence ID" value="XM_002340745.1"/>
</dbReference>
<dbReference type="AlphaFoldDB" id="B8LYP1"/>
<evidence type="ECO:0000313" key="2">
    <source>
        <dbReference type="EMBL" id="EED23399.1"/>
    </source>
</evidence>
<dbReference type="PANTHER" id="PTHR45765:SF1">
    <property type="entry name" value="METHIONINE--TRNA LIGASE, CYTOPLASMIC"/>
    <property type="match status" value="1"/>
</dbReference>
<dbReference type="HOGENOM" id="CLU_2265525_0_0_1"/>
<dbReference type="VEuPathDB" id="FungiDB:TSTA_068250"/>
<sequence>MPYVNNVPHLGNIIGLVLSADGTDDYGTTTEAKALMEICTPRELCDKYHALHAEKRQGHNFIEKSTSPSWQIALLKGNVLYVVIPTLVVINVMVVARFSEPYN</sequence>
<dbReference type="STRING" id="441959.B8LYP1"/>
<accession>B8LYP1</accession>
<proteinExistence type="predicted"/>
<dbReference type="OrthoDB" id="5844513at2759"/>
<organism evidence="2 3">
    <name type="scientific">Talaromyces stipitatus (strain ATCC 10500 / CBS 375.48 / QM 6759 / NRRL 1006)</name>
    <name type="common">Penicillium stipitatum</name>
    <dbReference type="NCBI Taxonomy" id="441959"/>
    <lineage>
        <taxon>Eukaryota</taxon>
        <taxon>Fungi</taxon>
        <taxon>Dikarya</taxon>
        <taxon>Ascomycota</taxon>
        <taxon>Pezizomycotina</taxon>
        <taxon>Eurotiomycetes</taxon>
        <taxon>Eurotiomycetidae</taxon>
        <taxon>Eurotiales</taxon>
        <taxon>Trichocomaceae</taxon>
        <taxon>Talaromyces</taxon>
        <taxon>Talaromyces sect. Talaromyces</taxon>
    </lineage>
</organism>
<name>B8LYP1_TALSN</name>
<dbReference type="PhylomeDB" id="B8LYP1"/>
<dbReference type="Gene3D" id="3.40.50.620">
    <property type="entry name" value="HUPs"/>
    <property type="match status" value="1"/>
</dbReference>
<dbReference type="InterPro" id="IPR023458">
    <property type="entry name" value="Met-tRNA_ligase_1"/>
</dbReference>
<keyword evidence="2" id="KW-0436">Ligase</keyword>
<gene>
    <name evidence="2" type="ORF">TSTA_068250</name>
</gene>
<keyword evidence="2" id="KW-0030">Aminoacyl-tRNA synthetase</keyword>
<reference evidence="3" key="1">
    <citation type="journal article" date="2015" name="Genome Announc.">
        <title>Genome sequence of the AIDS-associated pathogen Penicillium marneffei (ATCC18224) and its near taxonomic relative Talaromyces stipitatus (ATCC10500).</title>
        <authorList>
            <person name="Nierman W.C."/>
            <person name="Fedorova-Abrams N.D."/>
            <person name="Andrianopoulos A."/>
        </authorList>
    </citation>
    <scope>NUCLEOTIDE SEQUENCE [LARGE SCALE GENOMIC DNA]</scope>
    <source>
        <strain evidence="3">ATCC 10500 / CBS 375.48 / QM 6759 / NRRL 1006</strain>
    </source>
</reference>
<keyword evidence="1" id="KW-1133">Transmembrane helix</keyword>
<dbReference type="InParanoid" id="B8LYP1"/>
<dbReference type="GO" id="GO:0017101">
    <property type="term" value="C:aminoacyl-tRNA synthetase multienzyme complex"/>
    <property type="evidence" value="ECO:0007669"/>
    <property type="project" value="TreeGrafter"/>
</dbReference>